<evidence type="ECO:0008006" key="4">
    <source>
        <dbReference type="Google" id="ProtNLM"/>
    </source>
</evidence>
<accession>A0A7C9UV36</accession>
<dbReference type="EMBL" id="JAAIYP010000027">
    <property type="protein sequence ID" value="NFV79390.1"/>
    <property type="molecule type" value="Genomic_DNA"/>
</dbReference>
<evidence type="ECO:0000313" key="2">
    <source>
        <dbReference type="EMBL" id="NFV79390.1"/>
    </source>
</evidence>
<organism evidence="2 3">
    <name type="scientific">Magnetospirillum aberrantis SpK</name>
    <dbReference type="NCBI Taxonomy" id="908842"/>
    <lineage>
        <taxon>Bacteria</taxon>
        <taxon>Pseudomonadati</taxon>
        <taxon>Pseudomonadota</taxon>
        <taxon>Alphaproteobacteria</taxon>
        <taxon>Rhodospirillales</taxon>
        <taxon>Rhodospirillaceae</taxon>
        <taxon>Magnetospirillum</taxon>
    </lineage>
</organism>
<dbReference type="Proteomes" id="UP000480684">
    <property type="component" value="Unassembled WGS sequence"/>
</dbReference>
<evidence type="ECO:0000313" key="3">
    <source>
        <dbReference type="Proteomes" id="UP000480684"/>
    </source>
</evidence>
<keyword evidence="1" id="KW-0732">Signal</keyword>
<proteinExistence type="predicted"/>
<feature type="signal peptide" evidence="1">
    <location>
        <begin position="1"/>
        <end position="25"/>
    </location>
</feature>
<protein>
    <recommendedName>
        <fullName evidence="4">Cytochrome c domain-containing protein</fullName>
    </recommendedName>
</protein>
<evidence type="ECO:0000256" key="1">
    <source>
        <dbReference type="SAM" id="SignalP"/>
    </source>
</evidence>
<gene>
    <name evidence="2" type="ORF">G4223_04610</name>
</gene>
<reference evidence="2 3" key="1">
    <citation type="submission" date="2020-02" db="EMBL/GenBank/DDBJ databases">
        <authorList>
            <person name="Dziuba M."/>
            <person name="Kuznetsov B."/>
            <person name="Mardanov A."/>
            <person name="Ravin N."/>
            <person name="Grouzdev D."/>
        </authorList>
    </citation>
    <scope>NUCLEOTIDE SEQUENCE [LARGE SCALE GENOMIC DNA]</scope>
    <source>
        <strain evidence="2 3">SpK</strain>
    </source>
</reference>
<feature type="chain" id="PRO_5028990402" description="Cytochrome c domain-containing protein" evidence="1">
    <location>
        <begin position="26"/>
        <end position="166"/>
    </location>
</feature>
<name>A0A7C9UV36_9PROT</name>
<keyword evidence="3" id="KW-1185">Reference proteome</keyword>
<comment type="caution">
    <text evidence="2">The sequence shown here is derived from an EMBL/GenBank/DDBJ whole genome shotgun (WGS) entry which is preliminary data.</text>
</comment>
<dbReference type="RefSeq" id="WP_163675685.1">
    <property type="nucleotide sequence ID" value="NZ_JAAIYP010000027.1"/>
</dbReference>
<sequence>MTAPRRFRMAALALLSFVAAGSAYGDDLHKLWDQRCGGCHGHAGTFSRNTLLLVDGHLGDRKGRDVEAFLKSHNGGYSPEVVAGIASMLRAQVETPDLFRRLCAQCHETAAVVARTLLSVEDGVLVGRQSHRPLAEVLRRHGDVEEDQQGPLLETLTRVEREVHHR</sequence>
<dbReference type="AlphaFoldDB" id="A0A7C9UV36"/>